<dbReference type="VEuPathDB" id="TriTrypDB:TcIL3000_5_2880"/>
<dbReference type="EMBL" id="HE575318">
    <property type="protein sequence ID" value="CCC90571.1"/>
    <property type="molecule type" value="Genomic_DNA"/>
</dbReference>
<accession>G0UN12</accession>
<protein>
    <submittedName>
        <fullName evidence="1">Uncharacterized protein</fullName>
    </submittedName>
</protein>
<evidence type="ECO:0000313" key="1">
    <source>
        <dbReference type="EMBL" id="CCC90571.1"/>
    </source>
</evidence>
<dbReference type="AlphaFoldDB" id="G0UN12"/>
<proteinExistence type="predicted"/>
<name>G0UN12_TRYCI</name>
<reference evidence="1" key="1">
    <citation type="journal article" date="2012" name="Proc. Natl. Acad. Sci. U.S.A.">
        <title>Antigenic diversity is generated by distinct evolutionary mechanisms in African trypanosome species.</title>
        <authorList>
            <person name="Jackson A.P."/>
            <person name="Berry A."/>
            <person name="Aslett M."/>
            <person name="Allison H.C."/>
            <person name="Burton P."/>
            <person name="Vavrova-Anderson J."/>
            <person name="Brown R."/>
            <person name="Browne H."/>
            <person name="Corton N."/>
            <person name="Hauser H."/>
            <person name="Gamble J."/>
            <person name="Gilderthorp R."/>
            <person name="Marcello L."/>
            <person name="McQuillan J."/>
            <person name="Otto T.D."/>
            <person name="Quail M.A."/>
            <person name="Sanders M.J."/>
            <person name="van Tonder A."/>
            <person name="Ginger M.L."/>
            <person name="Field M.C."/>
            <person name="Barry J.D."/>
            <person name="Hertz-Fowler C."/>
            <person name="Berriman M."/>
        </authorList>
    </citation>
    <scope>NUCLEOTIDE SEQUENCE</scope>
    <source>
        <strain evidence="1">IL3000</strain>
    </source>
</reference>
<gene>
    <name evidence="1" type="ORF">TCIL3000_5_2880</name>
</gene>
<organism evidence="1">
    <name type="scientific">Trypanosoma congolense (strain IL3000)</name>
    <dbReference type="NCBI Taxonomy" id="1068625"/>
    <lineage>
        <taxon>Eukaryota</taxon>
        <taxon>Discoba</taxon>
        <taxon>Euglenozoa</taxon>
        <taxon>Kinetoplastea</taxon>
        <taxon>Metakinetoplastina</taxon>
        <taxon>Trypanosomatida</taxon>
        <taxon>Trypanosomatidae</taxon>
        <taxon>Trypanosoma</taxon>
        <taxon>Nannomonas</taxon>
    </lineage>
</organism>
<sequence>MCCGAVQQPVESLQYPLECGQSGVISCKICPSMVEVLLPGPCLPADVRRKIAEVISVSTDDVELYFLEGKRLVAVHDNRLGISVYHALLRLRGGKGGFRKQLEKKGRAFARSKRLRNATLNQDRERQINTTSGNLVTTNEQHARDVSVKSKKVSPLLVSDVNMKEAVCCGIKRVVHKIKHSSQ</sequence>